<dbReference type="EMBL" id="CP077107">
    <property type="protein sequence ID" value="QXO95376.1"/>
    <property type="molecule type" value="Genomic_DNA"/>
</dbReference>
<accession>A0A8F5VNN7</accession>
<name>A0A8F5VNN7_METHU</name>
<evidence type="ECO:0000313" key="1">
    <source>
        <dbReference type="EMBL" id="QXO95376.1"/>
    </source>
</evidence>
<sequence>MKFVVISEKPAPDLRNRSFEKSGRMFLAKENLRVVIDGSGMFDISLNGVHVVIFGLGDSPVYVSETMNQCGTATLSVSRRGFYLTIGNMIYVTPADRVRKVLSGEHRKAPVFLVREPRQLSGGDAIN</sequence>
<gene>
    <name evidence="1" type="ORF">KSK55_02945</name>
</gene>
<dbReference type="OrthoDB" id="118430at2157"/>
<dbReference type="AlphaFoldDB" id="A0A8F5VNN7"/>
<protein>
    <submittedName>
        <fullName evidence="1">Uncharacterized protein</fullName>
    </submittedName>
</protein>
<proteinExistence type="predicted"/>
<dbReference type="Proteomes" id="UP000694228">
    <property type="component" value="Chromosome"/>
</dbReference>
<organism evidence="1 2">
    <name type="scientific">Methanospirillum hungatei</name>
    <dbReference type="NCBI Taxonomy" id="2203"/>
    <lineage>
        <taxon>Archaea</taxon>
        <taxon>Methanobacteriati</taxon>
        <taxon>Methanobacteriota</taxon>
        <taxon>Stenosarchaea group</taxon>
        <taxon>Methanomicrobia</taxon>
        <taxon>Methanomicrobiales</taxon>
        <taxon>Methanospirillaceae</taxon>
        <taxon>Methanospirillum</taxon>
    </lineage>
</organism>
<reference evidence="1 2" key="1">
    <citation type="submission" date="2021-06" db="EMBL/GenBank/DDBJ databases">
        <title>Complete genome sequence of the secondary alcohol utilizing methanogen Methanospirillum hungatei strain GP1.</title>
        <authorList>
            <person name="Day L.A."/>
            <person name="Costa K.C."/>
        </authorList>
    </citation>
    <scope>NUCLEOTIDE SEQUENCE [LARGE SCALE GENOMIC DNA]</scope>
    <source>
        <strain evidence="1 2">GP1</strain>
    </source>
</reference>
<evidence type="ECO:0000313" key="2">
    <source>
        <dbReference type="Proteomes" id="UP000694228"/>
    </source>
</evidence>